<evidence type="ECO:0000259" key="10">
    <source>
        <dbReference type="PROSITE" id="PS50262"/>
    </source>
</evidence>
<keyword evidence="3 9" id="KW-1133">Transmembrane helix</keyword>
<dbReference type="GO" id="GO:0004930">
    <property type="term" value="F:G protein-coupled receptor activity"/>
    <property type="evidence" value="ECO:0007669"/>
    <property type="project" value="UniProtKB-KW"/>
</dbReference>
<proteinExistence type="predicted"/>
<evidence type="ECO:0000256" key="5">
    <source>
        <dbReference type="ARBA" id="ARBA00023136"/>
    </source>
</evidence>
<dbReference type="InterPro" id="IPR050119">
    <property type="entry name" value="CCR1-9-like"/>
</dbReference>
<sequence>MEYLNHSSSNSPSISLKQQVSTGLLGVCFLLGVPANVAVVVFILRHFKKDNFTLHLMLNLAASDILRLVTVPLWMYTLNFDWTLGRTLCKLMYLLAFTSAYSSVLTVTLMSVQRYVVVLHRGQWAMLGKKGEKVLLFCLWTLALILSSPAPVKADIAEGQNHVCMRTNDEETLGILLCETLLGFVLPFSIIAMSYFCLYKKVNQTTLFSNPRLTKLVIAILARVQRNDSEFNGSQEFLSGQDKTIAAKRPREMARWTHELETRFVEMWQQYPSGGNASKKVFANRQLKKKKKKKNIALALGLPVVDLQTKAASLRTQYGKLLRPKPSGTGYSVSTPRQQWIERSLGFLRPFMTHRASQTTLNLDDDQMSEVIEDDEEPEAEEPSEPSESSTNPSPPLPVQEHRGRKEKATKQKAKACDLEAEKVEILRAVSQSMIASKQDADEAFGRQLVCELKQVQNPFSRMQLRRNIMQMIYDAQENEYRAANFHYNSNTMARQFTEL</sequence>
<keyword evidence="4" id="KW-0297">G-protein coupled receptor</keyword>
<evidence type="ECO:0000256" key="4">
    <source>
        <dbReference type="ARBA" id="ARBA00023040"/>
    </source>
</evidence>
<feature type="transmembrane region" description="Helical" evidence="9">
    <location>
        <begin position="172"/>
        <end position="198"/>
    </location>
</feature>
<dbReference type="PRINTS" id="PR00237">
    <property type="entry name" value="GPCRRHODOPSN"/>
</dbReference>
<keyword evidence="12" id="KW-1185">Reference proteome</keyword>
<evidence type="ECO:0000256" key="2">
    <source>
        <dbReference type="ARBA" id="ARBA00022692"/>
    </source>
</evidence>
<keyword evidence="7" id="KW-0807">Transducer</keyword>
<feature type="transmembrane region" description="Helical" evidence="9">
    <location>
        <begin position="134"/>
        <end position="152"/>
    </location>
</feature>
<dbReference type="Proteomes" id="UP001591681">
    <property type="component" value="Unassembled WGS sequence"/>
</dbReference>
<dbReference type="EMBL" id="JBHFQA010000013">
    <property type="protein sequence ID" value="KAL2089154.1"/>
    <property type="molecule type" value="Genomic_DNA"/>
</dbReference>
<feature type="compositionally biased region" description="Acidic residues" evidence="8">
    <location>
        <begin position="363"/>
        <end position="385"/>
    </location>
</feature>
<reference evidence="11 12" key="1">
    <citation type="submission" date="2024-09" db="EMBL/GenBank/DDBJ databases">
        <title>A chromosome-level genome assembly of Gray's grenadier anchovy, Coilia grayii.</title>
        <authorList>
            <person name="Fu Z."/>
        </authorList>
    </citation>
    <scope>NUCLEOTIDE SEQUENCE [LARGE SCALE GENOMIC DNA]</scope>
    <source>
        <strain evidence="11">G4</strain>
        <tissue evidence="11">Muscle</tissue>
    </source>
</reference>
<protein>
    <recommendedName>
        <fullName evidence="10">G-protein coupled receptors family 1 profile domain-containing protein</fullName>
    </recommendedName>
</protein>
<dbReference type="PROSITE" id="PS50262">
    <property type="entry name" value="G_PROTEIN_RECEP_F1_2"/>
    <property type="match status" value="1"/>
</dbReference>
<dbReference type="AlphaFoldDB" id="A0ABD1JQK9"/>
<feature type="transmembrane region" description="Helical" evidence="9">
    <location>
        <begin position="56"/>
        <end position="76"/>
    </location>
</feature>
<feature type="transmembrane region" description="Helical" evidence="9">
    <location>
        <begin position="91"/>
        <end position="113"/>
    </location>
</feature>
<evidence type="ECO:0000256" key="1">
    <source>
        <dbReference type="ARBA" id="ARBA00004370"/>
    </source>
</evidence>
<evidence type="ECO:0000256" key="9">
    <source>
        <dbReference type="SAM" id="Phobius"/>
    </source>
</evidence>
<evidence type="ECO:0000256" key="3">
    <source>
        <dbReference type="ARBA" id="ARBA00022989"/>
    </source>
</evidence>
<dbReference type="PANTHER" id="PTHR10489">
    <property type="entry name" value="CELL ADHESION MOLECULE"/>
    <property type="match status" value="1"/>
</dbReference>
<dbReference type="InterPro" id="IPR000276">
    <property type="entry name" value="GPCR_Rhodpsn"/>
</dbReference>
<name>A0ABD1JQK9_9TELE</name>
<keyword evidence="6" id="KW-0675">Receptor</keyword>
<accession>A0ABD1JQK9</accession>
<evidence type="ECO:0000313" key="11">
    <source>
        <dbReference type="EMBL" id="KAL2089154.1"/>
    </source>
</evidence>
<dbReference type="Gene3D" id="1.20.1070.10">
    <property type="entry name" value="Rhodopsin 7-helix transmembrane proteins"/>
    <property type="match status" value="1"/>
</dbReference>
<dbReference type="PANTHER" id="PTHR10489:SF946">
    <property type="entry name" value="LEUKOTRIENE B4 RECEPTOR 1-LIKE"/>
    <property type="match status" value="1"/>
</dbReference>
<feature type="transmembrane region" description="Helical" evidence="9">
    <location>
        <begin position="20"/>
        <end position="44"/>
    </location>
</feature>
<feature type="region of interest" description="Disordered" evidence="8">
    <location>
        <begin position="358"/>
        <end position="414"/>
    </location>
</feature>
<dbReference type="InterPro" id="IPR017452">
    <property type="entry name" value="GPCR_Rhodpsn_7TM"/>
</dbReference>
<comment type="subcellular location">
    <subcellularLocation>
        <location evidence="1">Membrane</location>
    </subcellularLocation>
</comment>
<keyword evidence="2 9" id="KW-0812">Transmembrane</keyword>
<evidence type="ECO:0000256" key="8">
    <source>
        <dbReference type="SAM" id="MobiDB-lite"/>
    </source>
</evidence>
<keyword evidence="5 9" id="KW-0472">Membrane</keyword>
<evidence type="ECO:0000256" key="6">
    <source>
        <dbReference type="ARBA" id="ARBA00023170"/>
    </source>
</evidence>
<evidence type="ECO:0000256" key="7">
    <source>
        <dbReference type="ARBA" id="ARBA00023224"/>
    </source>
</evidence>
<feature type="compositionally biased region" description="Basic and acidic residues" evidence="8">
    <location>
        <begin position="400"/>
        <end position="414"/>
    </location>
</feature>
<dbReference type="GO" id="GO:0016020">
    <property type="term" value="C:membrane"/>
    <property type="evidence" value="ECO:0007669"/>
    <property type="project" value="UniProtKB-SubCell"/>
</dbReference>
<evidence type="ECO:0000313" key="12">
    <source>
        <dbReference type="Proteomes" id="UP001591681"/>
    </source>
</evidence>
<comment type="caution">
    <text evidence="11">The sequence shown here is derived from an EMBL/GenBank/DDBJ whole genome shotgun (WGS) entry which is preliminary data.</text>
</comment>
<gene>
    <name evidence="11" type="ORF">ACEWY4_016053</name>
</gene>
<organism evidence="11 12">
    <name type="scientific">Coilia grayii</name>
    <name type="common">Gray's grenadier anchovy</name>
    <dbReference type="NCBI Taxonomy" id="363190"/>
    <lineage>
        <taxon>Eukaryota</taxon>
        <taxon>Metazoa</taxon>
        <taxon>Chordata</taxon>
        <taxon>Craniata</taxon>
        <taxon>Vertebrata</taxon>
        <taxon>Euteleostomi</taxon>
        <taxon>Actinopterygii</taxon>
        <taxon>Neopterygii</taxon>
        <taxon>Teleostei</taxon>
        <taxon>Clupei</taxon>
        <taxon>Clupeiformes</taxon>
        <taxon>Clupeoidei</taxon>
        <taxon>Engraulidae</taxon>
        <taxon>Coilinae</taxon>
        <taxon>Coilia</taxon>
    </lineage>
</organism>
<feature type="domain" description="G-protein coupled receptors family 1 profile" evidence="10">
    <location>
        <begin position="35"/>
        <end position="222"/>
    </location>
</feature>
<dbReference type="Pfam" id="PF00001">
    <property type="entry name" value="7tm_1"/>
    <property type="match status" value="1"/>
</dbReference>
<dbReference type="SUPFAM" id="SSF81321">
    <property type="entry name" value="Family A G protein-coupled receptor-like"/>
    <property type="match status" value="1"/>
</dbReference>